<dbReference type="OrthoDB" id="26525at2759"/>
<keyword evidence="2" id="KW-0677">Repeat</keyword>
<name>A0A7M5WMY4_9CNID</name>
<dbReference type="Proteomes" id="UP000594262">
    <property type="component" value="Unplaced"/>
</dbReference>
<comment type="similarity">
    <text evidence="1">Belongs to the aequorin family.</text>
</comment>
<evidence type="ECO:0000313" key="10">
    <source>
        <dbReference type="Proteomes" id="UP000594262"/>
    </source>
</evidence>
<dbReference type="FunFam" id="1.10.238.10:FF:000178">
    <property type="entry name" value="Calmodulin-2 A"/>
    <property type="match status" value="1"/>
</dbReference>
<evidence type="ECO:0000259" key="8">
    <source>
        <dbReference type="PROSITE" id="PS50222"/>
    </source>
</evidence>
<dbReference type="InterPro" id="IPR011992">
    <property type="entry name" value="EF-hand-dom_pair"/>
</dbReference>
<dbReference type="EnsemblMetazoa" id="CLYHEMT012362.2">
    <property type="protein sequence ID" value="CLYHEMP012362.2"/>
    <property type="gene ID" value="CLYHEMG012362"/>
</dbReference>
<dbReference type="GO" id="GO:0008218">
    <property type="term" value="P:bioluminescence"/>
    <property type="evidence" value="ECO:0007669"/>
    <property type="project" value="UniProtKB-KW"/>
</dbReference>
<evidence type="ECO:0000256" key="2">
    <source>
        <dbReference type="ARBA" id="ARBA00022737"/>
    </source>
</evidence>
<dbReference type="InterPro" id="IPR002048">
    <property type="entry name" value="EF_hand_dom"/>
</dbReference>
<dbReference type="CDD" id="cd00051">
    <property type="entry name" value="EFh"/>
    <property type="match status" value="2"/>
</dbReference>
<sequence length="253" mass="28539">MLLFVLLKHLCICYIKQQLFLKEILPLPCYPTIYRSQTNSVLSLNKVKIAMGFRSKKNKDGEKGKKLPKRKNGTSQRKKSSVNSVSMDAPVKDFIVHVYNNLHESTAMKFTDEQIEEVKEAFAIFDKNGDGTITTKDLITVMRSLGKNPTEDEIDDMINEVDTDGNGVIDFIEFLEMMAKMSTDVDETIKEAFYIFDSDGSGAISSEEFRKVMMTLGAQMTDEEVTEIIEEVDVDGDGQINLEEFVNMLKGGI</sequence>
<evidence type="ECO:0000256" key="1">
    <source>
        <dbReference type="ARBA" id="ARBA00007828"/>
    </source>
</evidence>
<evidence type="ECO:0000256" key="5">
    <source>
        <dbReference type="ARBA" id="ARBA00023262"/>
    </source>
</evidence>
<evidence type="ECO:0000256" key="6">
    <source>
        <dbReference type="SAM" id="MobiDB-lite"/>
    </source>
</evidence>
<feature type="compositionally biased region" description="Basic residues" evidence="6">
    <location>
        <begin position="66"/>
        <end position="80"/>
    </location>
</feature>
<dbReference type="PROSITE" id="PS00018">
    <property type="entry name" value="EF_HAND_1"/>
    <property type="match status" value="4"/>
</dbReference>
<dbReference type="InterPro" id="IPR018247">
    <property type="entry name" value="EF_Hand_1_Ca_BS"/>
</dbReference>
<evidence type="ECO:0000256" key="3">
    <source>
        <dbReference type="ARBA" id="ARBA00022837"/>
    </source>
</evidence>
<dbReference type="PROSITE" id="PS50222">
    <property type="entry name" value="EF_HAND_2"/>
    <property type="match status" value="4"/>
</dbReference>
<organism evidence="9 10">
    <name type="scientific">Clytia hemisphaerica</name>
    <dbReference type="NCBI Taxonomy" id="252671"/>
    <lineage>
        <taxon>Eukaryota</taxon>
        <taxon>Metazoa</taxon>
        <taxon>Cnidaria</taxon>
        <taxon>Hydrozoa</taxon>
        <taxon>Hydroidolina</taxon>
        <taxon>Leptothecata</taxon>
        <taxon>Obeliida</taxon>
        <taxon>Clytiidae</taxon>
        <taxon>Clytia</taxon>
    </lineage>
</organism>
<feature type="domain" description="EF-hand" evidence="8">
    <location>
        <begin position="186"/>
        <end position="219"/>
    </location>
</feature>
<dbReference type="PANTHER" id="PTHR23048:SF0">
    <property type="entry name" value="CALMODULIN LIKE 3"/>
    <property type="match status" value="1"/>
</dbReference>
<keyword evidence="3" id="KW-0106">Calcium</keyword>
<keyword evidence="10" id="KW-1185">Reference proteome</keyword>
<feature type="domain" description="EF-hand" evidence="8">
    <location>
        <begin position="113"/>
        <end position="148"/>
    </location>
</feature>
<feature type="domain" description="EF-hand" evidence="8">
    <location>
        <begin position="149"/>
        <end position="184"/>
    </location>
</feature>
<evidence type="ECO:0000256" key="7">
    <source>
        <dbReference type="SAM" id="SignalP"/>
    </source>
</evidence>
<dbReference type="PANTHER" id="PTHR23048">
    <property type="entry name" value="MYOSIN LIGHT CHAIN 1, 3"/>
    <property type="match status" value="1"/>
</dbReference>
<dbReference type="GO" id="GO:0016460">
    <property type="term" value="C:myosin II complex"/>
    <property type="evidence" value="ECO:0007669"/>
    <property type="project" value="TreeGrafter"/>
</dbReference>
<dbReference type="AlphaFoldDB" id="A0A7M5WMY4"/>
<accession>A0A7M5WMY4</accession>
<dbReference type="SMART" id="SM00054">
    <property type="entry name" value="EFh"/>
    <property type="match status" value="4"/>
</dbReference>
<feature type="domain" description="EF-hand" evidence="8">
    <location>
        <begin position="220"/>
        <end position="253"/>
    </location>
</feature>
<evidence type="ECO:0000313" key="9">
    <source>
        <dbReference type="EnsemblMetazoa" id="CLYHEMP012362.2"/>
    </source>
</evidence>
<dbReference type="Pfam" id="PF13499">
    <property type="entry name" value="EF-hand_7"/>
    <property type="match status" value="2"/>
</dbReference>
<keyword evidence="7" id="KW-0732">Signal</keyword>
<feature type="chain" id="PRO_5029865695" description="EF-hand domain-containing protein" evidence="7">
    <location>
        <begin position="18"/>
        <end position="253"/>
    </location>
</feature>
<dbReference type="SUPFAM" id="SSF47473">
    <property type="entry name" value="EF-hand"/>
    <property type="match status" value="1"/>
</dbReference>
<reference evidence="9" key="1">
    <citation type="submission" date="2021-01" db="UniProtKB">
        <authorList>
            <consortium name="EnsemblMetazoa"/>
        </authorList>
    </citation>
    <scope>IDENTIFICATION</scope>
</reference>
<dbReference type="Gene3D" id="1.10.238.10">
    <property type="entry name" value="EF-hand"/>
    <property type="match status" value="2"/>
</dbReference>
<dbReference type="InterPro" id="IPR050230">
    <property type="entry name" value="CALM/Myosin/TropC-like"/>
</dbReference>
<keyword evidence="4" id="KW-0455">Luminescence</keyword>
<evidence type="ECO:0000256" key="4">
    <source>
        <dbReference type="ARBA" id="ARBA00023223"/>
    </source>
</evidence>
<proteinExistence type="inferred from homology"/>
<keyword evidence="5" id="KW-0599">Photoprotein</keyword>
<feature type="region of interest" description="Disordered" evidence="6">
    <location>
        <begin position="57"/>
        <end position="84"/>
    </location>
</feature>
<feature type="signal peptide" evidence="7">
    <location>
        <begin position="1"/>
        <end position="17"/>
    </location>
</feature>
<protein>
    <recommendedName>
        <fullName evidence="8">EF-hand domain-containing protein</fullName>
    </recommendedName>
</protein>
<dbReference type="GO" id="GO:0005509">
    <property type="term" value="F:calcium ion binding"/>
    <property type="evidence" value="ECO:0007669"/>
    <property type="project" value="InterPro"/>
</dbReference>